<evidence type="ECO:0000256" key="1">
    <source>
        <dbReference type="ARBA" id="ARBA00004141"/>
    </source>
</evidence>
<keyword evidence="3 5" id="KW-1133">Transmembrane helix</keyword>
<evidence type="ECO:0000256" key="5">
    <source>
        <dbReference type="SAM" id="Phobius"/>
    </source>
</evidence>
<evidence type="ECO:0000256" key="4">
    <source>
        <dbReference type="ARBA" id="ARBA00023136"/>
    </source>
</evidence>
<dbReference type="Proteomes" id="UP001144612">
    <property type="component" value="Unassembled WGS sequence"/>
</dbReference>
<feature type="transmembrane region" description="Helical" evidence="5">
    <location>
        <begin position="356"/>
        <end position="376"/>
    </location>
</feature>
<feature type="transmembrane region" description="Helical" evidence="5">
    <location>
        <begin position="196"/>
        <end position="214"/>
    </location>
</feature>
<keyword evidence="8" id="KW-1185">Reference proteome</keyword>
<feature type="transmembrane region" description="Helical" evidence="5">
    <location>
        <begin position="240"/>
        <end position="263"/>
    </location>
</feature>
<dbReference type="EMBL" id="JAPQFJ010000001">
    <property type="protein sequence ID" value="MCY6957182.1"/>
    <property type="molecule type" value="Genomic_DNA"/>
</dbReference>
<evidence type="ECO:0000256" key="2">
    <source>
        <dbReference type="ARBA" id="ARBA00022692"/>
    </source>
</evidence>
<proteinExistence type="predicted"/>
<feature type="domain" description="ABC-2 type transporter transmembrane" evidence="6">
    <location>
        <begin position="17"/>
        <end position="367"/>
    </location>
</feature>
<gene>
    <name evidence="7" type="ORF">OW729_01035</name>
</gene>
<comment type="subcellular location">
    <subcellularLocation>
        <location evidence="1">Membrane</location>
        <topology evidence="1">Multi-pass membrane protein</topology>
    </subcellularLocation>
</comment>
<keyword evidence="4 5" id="KW-0472">Membrane</keyword>
<keyword evidence="2 5" id="KW-0812">Transmembrane</keyword>
<organism evidence="7 8">
    <name type="scientific">Clostridium brassicae</name>
    <dbReference type="NCBI Taxonomy" id="2999072"/>
    <lineage>
        <taxon>Bacteria</taxon>
        <taxon>Bacillati</taxon>
        <taxon>Bacillota</taxon>
        <taxon>Clostridia</taxon>
        <taxon>Eubacteriales</taxon>
        <taxon>Clostridiaceae</taxon>
        <taxon>Clostridium</taxon>
    </lineage>
</organism>
<evidence type="ECO:0000259" key="6">
    <source>
        <dbReference type="Pfam" id="PF12698"/>
    </source>
</evidence>
<evidence type="ECO:0000313" key="7">
    <source>
        <dbReference type="EMBL" id="MCY6957182.1"/>
    </source>
</evidence>
<protein>
    <submittedName>
        <fullName evidence="7">ABC transporter permease</fullName>
    </submittedName>
</protein>
<sequence>MFWNLFKKEFKYIFRNITFYIFIVVVGFFYFSEFSQSTKIENLKPSTPEELRAQNKPIWYGTKETVDPKKEIREIYMNLYRDYQSGQILKDKIILNVNVNLSEEEKQYIKEAMDKIAPEEYLEKNDEKLIKVSYEEYLNIVRDLDKKLGGATFYADKNREGIVNEPKTYEDAVKDYKDLLEKDKVTNAAGRLFSDYLGITAGVFPVFLSAFILMKDKRNKMQELICSRSISSYTYVLSKYAALCTVLMIPFLVFASYATFTFYKIAKVNNYTIDMLAFFKYTFYWIGPTILFTTALGMLISIVFNNGIIAIPIQFILWHSSLLPLSGDYSLSKFVIRFNTLGEYSNYIKWSSSIALNRIFYVIVSIILALITAYIWSKKRGVVGERIK</sequence>
<accession>A0ABT4D4H3</accession>
<dbReference type="RefSeq" id="WP_268059539.1">
    <property type="nucleotide sequence ID" value="NZ_JAPQFJ010000001.1"/>
</dbReference>
<comment type="caution">
    <text evidence="7">The sequence shown here is derived from an EMBL/GenBank/DDBJ whole genome shotgun (WGS) entry which is preliminary data.</text>
</comment>
<evidence type="ECO:0000256" key="3">
    <source>
        <dbReference type="ARBA" id="ARBA00022989"/>
    </source>
</evidence>
<name>A0ABT4D4H3_9CLOT</name>
<reference evidence="7" key="1">
    <citation type="submission" date="2022-12" db="EMBL/GenBank/DDBJ databases">
        <title>Clostridium sp. nov., isolated from industrial wastewater.</title>
        <authorList>
            <person name="Jiayan W."/>
        </authorList>
    </citation>
    <scope>NUCLEOTIDE SEQUENCE</scope>
    <source>
        <strain evidence="7">ZC22-4</strain>
    </source>
</reference>
<dbReference type="Pfam" id="PF12698">
    <property type="entry name" value="ABC2_membrane_3"/>
    <property type="match status" value="1"/>
</dbReference>
<evidence type="ECO:0000313" key="8">
    <source>
        <dbReference type="Proteomes" id="UP001144612"/>
    </source>
</evidence>
<dbReference type="InterPro" id="IPR013525">
    <property type="entry name" value="ABC2_TM"/>
</dbReference>
<feature type="transmembrane region" description="Helical" evidence="5">
    <location>
        <begin position="283"/>
        <end position="304"/>
    </location>
</feature>
<feature type="transmembrane region" description="Helical" evidence="5">
    <location>
        <begin position="12"/>
        <end position="31"/>
    </location>
</feature>